<dbReference type="OrthoDB" id="6021308at2759"/>
<dbReference type="GO" id="GO:0003676">
    <property type="term" value="F:nucleic acid binding"/>
    <property type="evidence" value="ECO:0007669"/>
    <property type="project" value="InterPro"/>
</dbReference>
<dbReference type="Gene3D" id="3.30.420.10">
    <property type="entry name" value="Ribonuclease H-like superfamily/Ribonuclease H"/>
    <property type="match status" value="1"/>
</dbReference>
<dbReference type="Proteomes" id="UP000031668">
    <property type="component" value="Unassembled WGS sequence"/>
</dbReference>
<accession>A0A0C2N6Y2</accession>
<keyword evidence="2" id="KW-1185">Reference proteome</keyword>
<evidence type="ECO:0000313" key="2">
    <source>
        <dbReference type="Proteomes" id="UP000031668"/>
    </source>
</evidence>
<sequence length="128" mass="15216">MAEKREFRSQILIPDYLKLFHSENRSSVRFYCGEYGRIKRFDASDNKVQLCEFLYGFTRFLSNTLNIFMKGNFLFHQSTVLREFMKSQGQRKFFIPPYPPQLTPIDLLFPKWKSVMKHGMSILDGNTL</sequence>
<dbReference type="InterPro" id="IPR036397">
    <property type="entry name" value="RNaseH_sf"/>
</dbReference>
<protein>
    <recommendedName>
        <fullName evidence="3">Tc1-like transposase DDE domain-containing protein</fullName>
    </recommendedName>
</protein>
<dbReference type="AlphaFoldDB" id="A0A0C2N6Y2"/>
<proteinExistence type="predicted"/>
<name>A0A0C2N6Y2_THEKT</name>
<evidence type="ECO:0000313" key="1">
    <source>
        <dbReference type="EMBL" id="KII72060.1"/>
    </source>
</evidence>
<comment type="caution">
    <text evidence="1">The sequence shown here is derived from an EMBL/GenBank/DDBJ whole genome shotgun (WGS) entry which is preliminary data.</text>
</comment>
<reference evidence="1 2" key="1">
    <citation type="journal article" date="2014" name="Genome Biol. Evol.">
        <title>The genome of the myxosporean Thelohanellus kitauei shows adaptations to nutrient acquisition within its fish host.</title>
        <authorList>
            <person name="Yang Y."/>
            <person name="Xiong J."/>
            <person name="Zhou Z."/>
            <person name="Huo F."/>
            <person name="Miao W."/>
            <person name="Ran C."/>
            <person name="Liu Y."/>
            <person name="Zhang J."/>
            <person name="Feng J."/>
            <person name="Wang M."/>
            <person name="Wang M."/>
            <person name="Wang L."/>
            <person name="Yao B."/>
        </authorList>
    </citation>
    <scope>NUCLEOTIDE SEQUENCE [LARGE SCALE GENOMIC DNA]</scope>
    <source>
        <strain evidence="1">Wuqing</strain>
    </source>
</reference>
<organism evidence="1 2">
    <name type="scientific">Thelohanellus kitauei</name>
    <name type="common">Myxosporean</name>
    <dbReference type="NCBI Taxonomy" id="669202"/>
    <lineage>
        <taxon>Eukaryota</taxon>
        <taxon>Metazoa</taxon>
        <taxon>Cnidaria</taxon>
        <taxon>Myxozoa</taxon>
        <taxon>Myxosporea</taxon>
        <taxon>Bivalvulida</taxon>
        <taxon>Platysporina</taxon>
        <taxon>Myxobolidae</taxon>
        <taxon>Thelohanellus</taxon>
    </lineage>
</organism>
<evidence type="ECO:0008006" key="3">
    <source>
        <dbReference type="Google" id="ProtNLM"/>
    </source>
</evidence>
<dbReference type="EMBL" id="JWZT01001424">
    <property type="protein sequence ID" value="KII72060.1"/>
    <property type="molecule type" value="Genomic_DNA"/>
</dbReference>
<gene>
    <name evidence="1" type="ORF">RF11_10647</name>
</gene>